<dbReference type="Proteomes" id="UP000825729">
    <property type="component" value="Unassembled WGS sequence"/>
</dbReference>
<dbReference type="GO" id="GO:0016020">
    <property type="term" value="C:membrane"/>
    <property type="evidence" value="ECO:0007669"/>
    <property type="project" value="UniProtKB-SubCell"/>
</dbReference>
<keyword evidence="7 8" id="KW-0012">Acyltransferase</keyword>
<evidence type="ECO:0000259" key="9">
    <source>
        <dbReference type="Pfam" id="PF01529"/>
    </source>
</evidence>
<feature type="transmembrane region" description="Helical" evidence="8">
    <location>
        <begin position="45"/>
        <end position="65"/>
    </location>
</feature>
<feature type="transmembrane region" description="Helical" evidence="8">
    <location>
        <begin position="257"/>
        <end position="277"/>
    </location>
</feature>
<comment type="catalytic activity">
    <reaction evidence="8">
        <text>L-cysteinyl-[protein] + hexadecanoyl-CoA = S-hexadecanoyl-L-cysteinyl-[protein] + CoA</text>
        <dbReference type="Rhea" id="RHEA:36683"/>
        <dbReference type="Rhea" id="RHEA-COMP:10131"/>
        <dbReference type="Rhea" id="RHEA-COMP:11032"/>
        <dbReference type="ChEBI" id="CHEBI:29950"/>
        <dbReference type="ChEBI" id="CHEBI:57287"/>
        <dbReference type="ChEBI" id="CHEBI:57379"/>
        <dbReference type="ChEBI" id="CHEBI:74151"/>
        <dbReference type="EC" id="2.3.1.225"/>
    </reaction>
</comment>
<dbReference type="GO" id="GO:0005794">
    <property type="term" value="C:Golgi apparatus"/>
    <property type="evidence" value="ECO:0007669"/>
    <property type="project" value="TreeGrafter"/>
</dbReference>
<dbReference type="PROSITE" id="PS50216">
    <property type="entry name" value="DHHC"/>
    <property type="match status" value="1"/>
</dbReference>
<dbReference type="PANTHER" id="PTHR22883:SF127">
    <property type="entry name" value="ZDHHC-TYPE PALMITOYLTRANSFERASE 3-RELATED"/>
    <property type="match status" value="1"/>
</dbReference>
<evidence type="ECO:0000256" key="2">
    <source>
        <dbReference type="ARBA" id="ARBA00008574"/>
    </source>
</evidence>
<sequence length="327" mass="37512">MRCGFFPFLMRQKRLAELLLPTLLSSLSVSLSQFALLLVPLCFPFLSLLFMLAISGALLLAGAVLSRFCRRLLRISASPFLFLLFTVLFVWGVYIGVIREALLDSDRFSSVKNVIINTEFALLVVGLYRIYHSDPGIVKTHLSPLNRMDAGTHSEMDGLPQQQSPDEERVRYCKICKAYIKGFDHHCPAFDNCIGQSNHLLFVVLLIGFITVELSYVACASQFTEIQQNTHTMGLQIHFHEFYMFSWFPSLNLQESISNILPVVFLLWHFYCICVNIKTDEWIKWKKYPEFQVVVPQQSGHPFAEVGFRNPYNRGIFSNIQEFLGFV</sequence>
<dbReference type="Pfam" id="PF01529">
    <property type="entry name" value="DHHC"/>
    <property type="match status" value="1"/>
</dbReference>
<proteinExistence type="inferred from homology"/>
<gene>
    <name evidence="10" type="ORF">H6P81_016091</name>
</gene>
<dbReference type="AlphaFoldDB" id="A0AAV7EAE0"/>
<keyword evidence="5 8" id="KW-1133">Transmembrane helix</keyword>
<feature type="transmembrane region" description="Helical" evidence="8">
    <location>
        <begin position="72"/>
        <end position="94"/>
    </location>
</feature>
<comment type="domain">
    <text evidence="8">The DHHC domain is required for palmitoyltransferase activity.</text>
</comment>
<evidence type="ECO:0000313" key="10">
    <source>
        <dbReference type="EMBL" id="KAG9444751.1"/>
    </source>
</evidence>
<evidence type="ECO:0000256" key="7">
    <source>
        <dbReference type="ARBA" id="ARBA00023315"/>
    </source>
</evidence>
<evidence type="ECO:0000256" key="5">
    <source>
        <dbReference type="ARBA" id="ARBA00022989"/>
    </source>
</evidence>
<evidence type="ECO:0000256" key="3">
    <source>
        <dbReference type="ARBA" id="ARBA00022679"/>
    </source>
</evidence>
<evidence type="ECO:0000256" key="8">
    <source>
        <dbReference type="RuleBase" id="RU079119"/>
    </source>
</evidence>
<feature type="domain" description="Palmitoyltransferase DHHC" evidence="9">
    <location>
        <begin position="164"/>
        <end position="286"/>
    </location>
</feature>
<reference evidence="10 11" key="1">
    <citation type="submission" date="2021-07" db="EMBL/GenBank/DDBJ databases">
        <title>The Aristolochia fimbriata genome: insights into angiosperm evolution, floral development and chemical biosynthesis.</title>
        <authorList>
            <person name="Jiao Y."/>
        </authorList>
    </citation>
    <scope>NUCLEOTIDE SEQUENCE [LARGE SCALE GENOMIC DNA]</scope>
    <source>
        <strain evidence="10">IBCAS-2021</strain>
        <tissue evidence="10">Leaf</tissue>
    </source>
</reference>
<dbReference type="EMBL" id="JAINDJ010000006">
    <property type="protein sequence ID" value="KAG9444751.1"/>
    <property type="molecule type" value="Genomic_DNA"/>
</dbReference>
<dbReference type="GO" id="GO:0019706">
    <property type="term" value="F:protein-cysteine S-palmitoyltransferase activity"/>
    <property type="evidence" value="ECO:0007669"/>
    <property type="project" value="UniProtKB-EC"/>
</dbReference>
<evidence type="ECO:0000256" key="1">
    <source>
        <dbReference type="ARBA" id="ARBA00004141"/>
    </source>
</evidence>
<dbReference type="GO" id="GO:0005783">
    <property type="term" value="C:endoplasmic reticulum"/>
    <property type="evidence" value="ECO:0007669"/>
    <property type="project" value="TreeGrafter"/>
</dbReference>
<dbReference type="InterPro" id="IPR001594">
    <property type="entry name" value="Palmitoyltrfase_DHHC"/>
</dbReference>
<evidence type="ECO:0000256" key="6">
    <source>
        <dbReference type="ARBA" id="ARBA00023136"/>
    </source>
</evidence>
<feature type="transmembrane region" description="Helical" evidence="8">
    <location>
        <begin position="114"/>
        <end position="131"/>
    </location>
</feature>
<evidence type="ECO:0000313" key="11">
    <source>
        <dbReference type="Proteomes" id="UP000825729"/>
    </source>
</evidence>
<dbReference type="InterPro" id="IPR039859">
    <property type="entry name" value="PFA4/ZDH16/20/ERF2-like"/>
</dbReference>
<evidence type="ECO:0000256" key="4">
    <source>
        <dbReference type="ARBA" id="ARBA00022692"/>
    </source>
</evidence>
<comment type="similarity">
    <text evidence="2 8">Belongs to the DHHC palmitoyltransferase family.</text>
</comment>
<feature type="transmembrane region" description="Helical" evidence="8">
    <location>
        <begin position="200"/>
        <end position="223"/>
    </location>
</feature>
<organism evidence="10 11">
    <name type="scientific">Aristolochia fimbriata</name>
    <name type="common">White veined hardy Dutchman's pipe vine</name>
    <dbReference type="NCBI Taxonomy" id="158543"/>
    <lineage>
        <taxon>Eukaryota</taxon>
        <taxon>Viridiplantae</taxon>
        <taxon>Streptophyta</taxon>
        <taxon>Embryophyta</taxon>
        <taxon>Tracheophyta</taxon>
        <taxon>Spermatophyta</taxon>
        <taxon>Magnoliopsida</taxon>
        <taxon>Magnoliidae</taxon>
        <taxon>Piperales</taxon>
        <taxon>Aristolochiaceae</taxon>
        <taxon>Aristolochia</taxon>
    </lineage>
</organism>
<keyword evidence="11" id="KW-1185">Reference proteome</keyword>
<comment type="subcellular location">
    <subcellularLocation>
        <location evidence="1">Membrane</location>
        <topology evidence="1">Multi-pass membrane protein</topology>
    </subcellularLocation>
</comment>
<accession>A0AAV7EAE0</accession>
<comment type="caution">
    <text evidence="10">The sequence shown here is derived from an EMBL/GenBank/DDBJ whole genome shotgun (WGS) entry which is preliminary data.</text>
</comment>
<keyword evidence="3 8" id="KW-0808">Transferase</keyword>
<dbReference type="EC" id="2.3.1.225" evidence="8"/>
<keyword evidence="6 8" id="KW-0472">Membrane</keyword>
<protein>
    <recommendedName>
        <fullName evidence="8">S-acyltransferase</fullName>
        <ecNumber evidence="8">2.3.1.225</ecNumber>
    </recommendedName>
    <alternativeName>
        <fullName evidence="8">Palmitoyltransferase</fullName>
    </alternativeName>
</protein>
<keyword evidence="4 8" id="KW-0812">Transmembrane</keyword>
<dbReference type="GO" id="GO:0006612">
    <property type="term" value="P:protein targeting to membrane"/>
    <property type="evidence" value="ECO:0007669"/>
    <property type="project" value="TreeGrafter"/>
</dbReference>
<name>A0AAV7EAE0_ARIFI</name>
<dbReference type="PANTHER" id="PTHR22883">
    <property type="entry name" value="ZINC FINGER DHHC DOMAIN CONTAINING PROTEIN"/>
    <property type="match status" value="1"/>
</dbReference>